<evidence type="ECO:0000256" key="10">
    <source>
        <dbReference type="ARBA" id="ARBA00023239"/>
    </source>
</evidence>
<keyword evidence="8" id="KW-0408">Iron</keyword>
<dbReference type="KEGG" id="mtar:DF168_00121"/>
<evidence type="ECO:0000256" key="4">
    <source>
        <dbReference type="ARBA" id="ARBA00002713"/>
    </source>
</evidence>
<dbReference type="GO" id="GO:0008927">
    <property type="term" value="F:mannonate dehydratase activity"/>
    <property type="evidence" value="ECO:0007669"/>
    <property type="project" value="UniProtKB-EC"/>
</dbReference>
<organism evidence="11 12">
    <name type="scientific">Candidatus Moanibacter tarae</name>
    <dbReference type="NCBI Taxonomy" id="2200854"/>
    <lineage>
        <taxon>Bacteria</taxon>
        <taxon>Pseudomonadati</taxon>
        <taxon>Verrucomicrobiota</taxon>
        <taxon>Opitutia</taxon>
        <taxon>Puniceicoccales</taxon>
        <taxon>Puniceicoccales incertae sedis</taxon>
        <taxon>Candidatus Moanibacter</taxon>
    </lineage>
</organism>
<comment type="pathway">
    <text evidence="5">Carbohydrate metabolism; pentose and glucuronate interconversion.</text>
</comment>
<dbReference type="UniPathway" id="UPA00246"/>
<dbReference type="GO" id="GO:0008198">
    <property type="term" value="F:ferrous iron binding"/>
    <property type="evidence" value="ECO:0007669"/>
    <property type="project" value="TreeGrafter"/>
</dbReference>
<evidence type="ECO:0000256" key="1">
    <source>
        <dbReference type="ARBA" id="ARBA00001794"/>
    </source>
</evidence>
<dbReference type="Gene3D" id="3.20.20.150">
    <property type="entry name" value="Divalent-metal-dependent TIM barrel enzymes"/>
    <property type="match status" value="1"/>
</dbReference>
<dbReference type="PANTHER" id="PTHR30387:SF2">
    <property type="entry name" value="MANNONATE DEHYDRATASE"/>
    <property type="match status" value="1"/>
</dbReference>
<dbReference type="EMBL" id="CP029803">
    <property type="protein sequence ID" value="AWT58949.1"/>
    <property type="molecule type" value="Genomic_DNA"/>
</dbReference>
<evidence type="ECO:0000256" key="8">
    <source>
        <dbReference type="ARBA" id="ARBA00023004"/>
    </source>
</evidence>
<protein>
    <recommendedName>
        <fullName evidence="7">mannonate dehydratase</fullName>
        <ecNumber evidence="7">4.2.1.8</ecNumber>
    </recommendedName>
</protein>
<name>A0A2Z4AAU7_9BACT</name>
<gene>
    <name evidence="11" type="primary">uxuA_1</name>
    <name evidence="11" type="ORF">DF168_00121</name>
</gene>
<comment type="catalytic activity">
    <reaction evidence="1">
        <text>D-mannonate = 2-dehydro-3-deoxy-D-gluconate + H2O</text>
        <dbReference type="Rhea" id="RHEA:20097"/>
        <dbReference type="ChEBI" id="CHEBI:15377"/>
        <dbReference type="ChEBI" id="CHEBI:17767"/>
        <dbReference type="ChEBI" id="CHEBI:57990"/>
        <dbReference type="EC" id="4.2.1.8"/>
    </reaction>
</comment>
<comment type="similarity">
    <text evidence="6">Belongs to the mannonate dehydratase family.</text>
</comment>
<reference evidence="11 12" key="1">
    <citation type="submission" date="2018-06" db="EMBL/GenBank/DDBJ databases">
        <title>Draft Genome Sequence of a Novel Marine Bacterium Related to the Verrucomicrobia.</title>
        <authorList>
            <person name="Vosseberg J."/>
            <person name="Martijn J."/>
            <person name="Ettema T.J.G."/>
        </authorList>
    </citation>
    <scope>NUCLEOTIDE SEQUENCE [LARGE SCALE GENOMIC DNA]</scope>
    <source>
        <strain evidence="11">TARA_B100001123</strain>
    </source>
</reference>
<evidence type="ECO:0000313" key="12">
    <source>
        <dbReference type="Proteomes" id="UP000247465"/>
    </source>
</evidence>
<evidence type="ECO:0000256" key="5">
    <source>
        <dbReference type="ARBA" id="ARBA00004892"/>
    </source>
</evidence>
<keyword evidence="10 11" id="KW-0456">Lyase</keyword>
<dbReference type="PANTHER" id="PTHR30387">
    <property type="entry name" value="MANNONATE DEHYDRATASE"/>
    <property type="match status" value="1"/>
</dbReference>
<keyword evidence="9" id="KW-0464">Manganese</keyword>
<accession>A0A2Z4AAU7</accession>
<evidence type="ECO:0000256" key="2">
    <source>
        <dbReference type="ARBA" id="ARBA00001936"/>
    </source>
</evidence>
<sequence length="327" mass="36687">MKLAMAGITNEDLKFALQLGATDVVDGGSLPEDKGYYTVEDLRHLSEKVKKQGLKLSVLTALSEEYTYKIKLGLMGRDQQIENWCKTLRNIGEVGIRTLVYNFSLRSWYGNYGLRTNRAMPGRGGSVLTSFNYDDVRNEKEDYWGVPVPELLEVGDEQMWDNVTYFLKAVIPVAEEVGVQMALHPDDPPISPIGQVARIFRNHESLRRLIEIVPSDSNGLTFCTGTIGSMPEDVLGAIRFFGTRGKIFHVHFRNVTGPVPKFSETFIGEGHIDMMEAMKVFHEAGVDVTMVEDHVPVLEDGLIPAKQYRSRAYAYGYIRALLDAVQC</sequence>
<evidence type="ECO:0000256" key="7">
    <source>
        <dbReference type="ARBA" id="ARBA00012927"/>
    </source>
</evidence>
<evidence type="ECO:0000313" key="11">
    <source>
        <dbReference type="EMBL" id="AWT58949.1"/>
    </source>
</evidence>
<comment type="cofactor">
    <cofactor evidence="2">
        <name>Mn(2+)</name>
        <dbReference type="ChEBI" id="CHEBI:29035"/>
    </cofactor>
</comment>
<evidence type="ECO:0000256" key="9">
    <source>
        <dbReference type="ARBA" id="ARBA00023211"/>
    </source>
</evidence>
<proteinExistence type="inferred from homology"/>
<dbReference type="Proteomes" id="UP000247465">
    <property type="component" value="Chromosome"/>
</dbReference>
<dbReference type="GO" id="GO:0042840">
    <property type="term" value="P:D-glucuronate catabolic process"/>
    <property type="evidence" value="ECO:0007669"/>
    <property type="project" value="TreeGrafter"/>
</dbReference>
<dbReference type="EC" id="4.2.1.8" evidence="7"/>
<comment type="cofactor">
    <cofactor evidence="3">
        <name>Fe(2+)</name>
        <dbReference type="ChEBI" id="CHEBI:29033"/>
    </cofactor>
</comment>
<comment type="function">
    <text evidence="4">Catalyzes the dehydration of D-mannonate.</text>
</comment>
<dbReference type="SUPFAM" id="SSF51658">
    <property type="entry name" value="Xylose isomerase-like"/>
    <property type="match status" value="1"/>
</dbReference>
<evidence type="ECO:0000256" key="6">
    <source>
        <dbReference type="ARBA" id="ARBA00007389"/>
    </source>
</evidence>
<dbReference type="InterPro" id="IPR036237">
    <property type="entry name" value="Xyl_isomerase-like_sf"/>
</dbReference>
<dbReference type="InterPro" id="IPR004628">
    <property type="entry name" value="Man_deHydtase"/>
</dbReference>
<evidence type="ECO:0000256" key="3">
    <source>
        <dbReference type="ARBA" id="ARBA00001954"/>
    </source>
</evidence>
<dbReference type="Pfam" id="PF03786">
    <property type="entry name" value="UxuA"/>
    <property type="match status" value="2"/>
</dbReference>
<dbReference type="AlphaFoldDB" id="A0A2Z4AAU7"/>
<dbReference type="GO" id="GO:0030145">
    <property type="term" value="F:manganese ion binding"/>
    <property type="evidence" value="ECO:0007669"/>
    <property type="project" value="TreeGrafter"/>
</dbReference>